<proteinExistence type="predicted"/>
<feature type="compositionally biased region" description="Pro residues" evidence="2">
    <location>
        <begin position="198"/>
        <end position="210"/>
    </location>
</feature>
<evidence type="ECO:0000313" key="4">
    <source>
        <dbReference type="EMBL" id="AHM05004.1"/>
    </source>
</evidence>
<reference evidence="4 5" key="1">
    <citation type="submission" date="2013-03" db="EMBL/GenBank/DDBJ databases">
        <authorList>
            <person name="Fiebig A."/>
            <person name="Goeker M."/>
            <person name="Klenk H.-P.P."/>
        </authorList>
    </citation>
    <scope>NUCLEOTIDE SEQUENCE [LARGE SCALE GENOMIC DNA]</scope>
    <source>
        <strain evidence="5">DSM 19469</strain>
    </source>
</reference>
<dbReference type="KEGG" id="red:roselon_02705"/>
<dbReference type="Proteomes" id="UP000019593">
    <property type="component" value="Chromosome"/>
</dbReference>
<feature type="region of interest" description="Disordered" evidence="2">
    <location>
        <begin position="174"/>
        <end position="210"/>
    </location>
</feature>
<dbReference type="InterPro" id="IPR024930">
    <property type="entry name" value="Skp_dom_sf"/>
</dbReference>
<evidence type="ECO:0000313" key="5">
    <source>
        <dbReference type="Proteomes" id="UP000019593"/>
    </source>
</evidence>
<keyword evidence="3" id="KW-0732">Signal</keyword>
<feature type="coiled-coil region" evidence="1">
    <location>
        <begin position="60"/>
        <end position="87"/>
    </location>
</feature>
<evidence type="ECO:0000256" key="1">
    <source>
        <dbReference type="SAM" id="Coils"/>
    </source>
</evidence>
<evidence type="ECO:0000256" key="3">
    <source>
        <dbReference type="SAM" id="SignalP"/>
    </source>
</evidence>
<dbReference type="STRING" id="1294273.roselon_02705"/>
<dbReference type="AlphaFoldDB" id="W8RUX6"/>
<accession>W8RUX6</accession>
<dbReference type="InterPro" id="IPR005632">
    <property type="entry name" value="Chaperone_Skp"/>
</dbReference>
<organism evidence="4 5">
    <name type="scientific">Roseicyclus elongatus DSM 19469</name>
    <dbReference type="NCBI Taxonomy" id="1294273"/>
    <lineage>
        <taxon>Bacteria</taxon>
        <taxon>Pseudomonadati</taxon>
        <taxon>Pseudomonadota</taxon>
        <taxon>Alphaproteobacteria</taxon>
        <taxon>Rhodobacterales</taxon>
        <taxon>Roseobacteraceae</taxon>
        <taxon>Roseicyclus</taxon>
    </lineage>
</organism>
<protein>
    <submittedName>
        <fullName evidence="4">Outer membrane protein H</fullName>
    </submittedName>
</protein>
<gene>
    <name evidence="4" type="ORF">roselon_02705</name>
</gene>
<keyword evidence="1" id="KW-0175">Coiled coil</keyword>
<keyword evidence="5" id="KW-1185">Reference proteome</keyword>
<dbReference type="SMART" id="SM00935">
    <property type="entry name" value="OmpH"/>
    <property type="match status" value="1"/>
</dbReference>
<evidence type="ECO:0000256" key="2">
    <source>
        <dbReference type="SAM" id="MobiDB-lite"/>
    </source>
</evidence>
<feature type="signal peptide" evidence="3">
    <location>
        <begin position="1"/>
        <end position="18"/>
    </location>
</feature>
<dbReference type="Pfam" id="PF03938">
    <property type="entry name" value="OmpH"/>
    <property type="match status" value="1"/>
</dbReference>
<name>W8RUX6_9RHOB</name>
<dbReference type="GO" id="GO:0051082">
    <property type="term" value="F:unfolded protein binding"/>
    <property type="evidence" value="ECO:0007669"/>
    <property type="project" value="InterPro"/>
</dbReference>
<dbReference type="EMBL" id="CP004372">
    <property type="protein sequence ID" value="AHM05004.1"/>
    <property type="molecule type" value="Genomic_DNA"/>
</dbReference>
<dbReference type="Gene3D" id="3.30.910.20">
    <property type="entry name" value="Skp domain"/>
    <property type="match status" value="1"/>
</dbReference>
<sequence>MPAAVLAAVLLFVPPGLAQEAAPTGGIAILNQERLISQTLYGQRIQRELELASNALAAENRRIEGQLSEEELRLTELRDTLQAEEFRALADDFDSRVEGIRAAQDAKARDLQDQTEIAQARFFELTLPILLDLVRARGAAVLMDSRAVLLSADSVDITEAAITRIDAELGEGGARPLISLDGAASADAPDDDPGADPDAPPPPIPPQTEP</sequence>
<dbReference type="eggNOG" id="COG2825">
    <property type="taxonomic scope" value="Bacteria"/>
</dbReference>
<feature type="chain" id="PRO_5004912744" evidence="3">
    <location>
        <begin position="19"/>
        <end position="210"/>
    </location>
</feature>
<dbReference type="HOGENOM" id="CLU_085354_0_0_5"/>
<dbReference type="SUPFAM" id="SSF111384">
    <property type="entry name" value="OmpH-like"/>
    <property type="match status" value="1"/>
</dbReference>